<name>A0A5D4KH60_9BACI</name>
<dbReference type="Proteomes" id="UP000323317">
    <property type="component" value="Unassembled WGS sequence"/>
</dbReference>
<comment type="caution">
    <text evidence="1">The sequence shown here is derived from an EMBL/GenBank/DDBJ whole genome shotgun (WGS) entry which is preliminary data.</text>
</comment>
<protein>
    <submittedName>
        <fullName evidence="1">Uncharacterized protein</fullName>
    </submittedName>
</protein>
<organism evidence="1 2">
    <name type="scientific">Rossellomorea vietnamensis</name>
    <dbReference type="NCBI Taxonomy" id="218284"/>
    <lineage>
        <taxon>Bacteria</taxon>
        <taxon>Bacillati</taxon>
        <taxon>Bacillota</taxon>
        <taxon>Bacilli</taxon>
        <taxon>Bacillales</taxon>
        <taxon>Bacillaceae</taxon>
        <taxon>Rossellomorea</taxon>
    </lineage>
</organism>
<sequence length="91" mass="10995">MEHNYEELLNLYKKIWNSREIKSEEDSAVVLKEAMKRELNDENSHPRVRKNKETKFFFAIKRVAESELTIEEKYKLIACYTGELEKLRTNR</sequence>
<proteinExistence type="predicted"/>
<reference evidence="1 2" key="1">
    <citation type="submission" date="2019-08" db="EMBL/GenBank/DDBJ databases">
        <title>Bacillus genomes from the desert of Cuatro Cienegas, Coahuila.</title>
        <authorList>
            <person name="Olmedo-Alvarez G."/>
        </authorList>
    </citation>
    <scope>NUCLEOTIDE SEQUENCE [LARGE SCALE GENOMIC DNA]</scope>
    <source>
        <strain evidence="1 2">CH40_1T</strain>
    </source>
</reference>
<evidence type="ECO:0000313" key="2">
    <source>
        <dbReference type="Proteomes" id="UP000323317"/>
    </source>
</evidence>
<evidence type="ECO:0000313" key="1">
    <source>
        <dbReference type="EMBL" id="TYR76592.1"/>
    </source>
</evidence>
<accession>A0A5D4KH60</accession>
<dbReference type="RefSeq" id="WP_148946075.1">
    <property type="nucleotide sequence ID" value="NZ_VTEH01000003.1"/>
</dbReference>
<dbReference type="EMBL" id="VTEH01000003">
    <property type="protein sequence ID" value="TYR76592.1"/>
    <property type="molecule type" value="Genomic_DNA"/>
</dbReference>
<gene>
    <name evidence="1" type="ORF">FZC79_06875</name>
</gene>
<dbReference type="AlphaFoldDB" id="A0A5D4KH60"/>